<dbReference type="EMBL" id="CAXKWB010060176">
    <property type="protein sequence ID" value="CAL4182678.1"/>
    <property type="molecule type" value="Genomic_DNA"/>
</dbReference>
<dbReference type="Gene3D" id="1.10.443.10">
    <property type="entry name" value="Intergrase catalytic core"/>
    <property type="match status" value="1"/>
</dbReference>
<keyword evidence="1" id="KW-0233">DNA recombination</keyword>
<evidence type="ECO:0000313" key="3">
    <source>
        <dbReference type="Proteomes" id="UP001497623"/>
    </source>
</evidence>
<dbReference type="InterPro" id="IPR013762">
    <property type="entry name" value="Integrase-like_cat_sf"/>
</dbReference>
<dbReference type="InterPro" id="IPR052925">
    <property type="entry name" value="Phage_Integrase-like_Recomb"/>
</dbReference>
<dbReference type="PANTHER" id="PTHR34605">
    <property type="entry name" value="PHAGE_INTEGRASE DOMAIN-CONTAINING PROTEIN"/>
    <property type="match status" value="1"/>
</dbReference>
<comment type="caution">
    <text evidence="2">The sequence shown here is derived from an EMBL/GenBank/DDBJ whole genome shotgun (WGS) entry which is preliminary data.</text>
</comment>
<dbReference type="InterPro" id="IPR011010">
    <property type="entry name" value="DNA_brk_join_enz"/>
</dbReference>
<evidence type="ECO:0000313" key="2">
    <source>
        <dbReference type="EMBL" id="CAL4182678.1"/>
    </source>
</evidence>
<dbReference type="GO" id="GO:0006310">
    <property type="term" value="P:DNA recombination"/>
    <property type="evidence" value="ECO:0007669"/>
    <property type="project" value="UniProtKB-KW"/>
</dbReference>
<reference evidence="2 3" key="1">
    <citation type="submission" date="2024-05" db="EMBL/GenBank/DDBJ databases">
        <authorList>
            <person name="Wallberg A."/>
        </authorList>
    </citation>
    <scope>NUCLEOTIDE SEQUENCE [LARGE SCALE GENOMIC DNA]</scope>
</reference>
<dbReference type="GO" id="GO:0003677">
    <property type="term" value="F:DNA binding"/>
    <property type="evidence" value="ECO:0007669"/>
    <property type="project" value="InterPro"/>
</dbReference>
<organism evidence="2 3">
    <name type="scientific">Meganyctiphanes norvegica</name>
    <name type="common">Northern krill</name>
    <name type="synonym">Thysanopoda norvegica</name>
    <dbReference type="NCBI Taxonomy" id="48144"/>
    <lineage>
        <taxon>Eukaryota</taxon>
        <taxon>Metazoa</taxon>
        <taxon>Ecdysozoa</taxon>
        <taxon>Arthropoda</taxon>
        <taxon>Crustacea</taxon>
        <taxon>Multicrustacea</taxon>
        <taxon>Malacostraca</taxon>
        <taxon>Eumalacostraca</taxon>
        <taxon>Eucarida</taxon>
        <taxon>Euphausiacea</taxon>
        <taxon>Euphausiidae</taxon>
        <taxon>Meganyctiphanes</taxon>
    </lineage>
</organism>
<accession>A0AAV2SEH3</accession>
<dbReference type="GO" id="GO:0015074">
    <property type="term" value="P:DNA integration"/>
    <property type="evidence" value="ECO:0007669"/>
    <property type="project" value="InterPro"/>
</dbReference>
<dbReference type="Proteomes" id="UP001497623">
    <property type="component" value="Unassembled WGS sequence"/>
</dbReference>
<protein>
    <recommendedName>
        <fullName evidence="4">Tyr recombinase domain-containing protein</fullName>
    </recommendedName>
</protein>
<evidence type="ECO:0000256" key="1">
    <source>
        <dbReference type="ARBA" id="ARBA00023172"/>
    </source>
</evidence>
<sequence>MHLNNLFTIVKVPTTSPLFTYNRLHSHSKHSLIRLLDQVVFKAGLPLADYSWHSFRRGAAVFAFELGLADSAVQLLGDWSSSAFTQYLEFAFTRKASVAKKKKIAENFDLHVQTL</sequence>
<dbReference type="SUPFAM" id="SSF56349">
    <property type="entry name" value="DNA breaking-rejoining enzymes"/>
    <property type="match status" value="1"/>
</dbReference>
<dbReference type="PANTHER" id="PTHR34605:SF5">
    <property type="entry name" value="INTEGRASE_RECOMBINASE XERD HOMOLOG"/>
    <property type="match status" value="1"/>
</dbReference>
<dbReference type="AlphaFoldDB" id="A0AAV2SEH3"/>
<evidence type="ECO:0008006" key="4">
    <source>
        <dbReference type="Google" id="ProtNLM"/>
    </source>
</evidence>
<keyword evidence="3" id="KW-1185">Reference proteome</keyword>
<gene>
    <name evidence="2" type="ORF">MNOR_LOCUS35607</name>
</gene>
<proteinExistence type="predicted"/>
<name>A0AAV2SEH3_MEGNR</name>